<gene>
    <name evidence="7" type="ORF">H3146_07485</name>
    <name evidence="8" type="ORF">H3147_00920</name>
</gene>
<dbReference type="Proteomes" id="UP000525686">
    <property type="component" value="Unassembled WGS sequence"/>
</dbReference>
<dbReference type="PANTHER" id="PTHR43731">
    <property type="entry name" value="RHOMBOID PROTEASE"/>
    <property type="match status" value="1"/>
</dbReference>
<dbReference type="InterPro" id="IPR050925">
    <property type="entry name" value="Rhomboid_protease_S54"/>
</dbReference>
<dbReference type="EMBL" id="JABJXA010000003">
    <property type="protein sequence ID" value="MBB1257398.1"/>
    <property type="molecule type" value="Genomic_DNA"/>
</dbReference>
<dbReference type="GO" id="GO:0004252">
    <property type="term" value="F:serine-type endopeptidase activity"/>
    <property type="evidence" value="ECO:0007669"/>
    <property type="project" value="InterPro"/>
</dbReference>
<accession>A0A7W3ZMC4</accession>
<dbReference type="SUPFAM" id="SSF144091">
    <property type="entry name" value="Rhomboid-like"/>
    <property type="match status" value="1"/>
</dbReference>
<feature type="transmembrane region" description="Helical" evidence="5">
    <location>
        <begin position="149"/>
        <end position="167"/>
    </location>
</feature>
<evidence type="ECO:0000313" key="10">
    <source>
        <dbReference type="Proteomes" id="UP000525686"/>
    </source>
</evidence>
<dbReference type="InterPro" id="IPR035952">
    <property type="entry name" value="Rhomboid-like_sf"/>
</dbReference>
<evidence type="ECO:0000259" key="6">
    <source>
        <dbReference type="Pfam" id="PF01694"/>
    </source>
</evidence>
<protein>
    <submittedName>
        <fullName evidence="7">Rhomboid family intramembrane serine protease</fullName>
    </submittedName>
</protein>
<dbReference type="GO" id="GO:0016020">
    <property type="term" value="C:membrane"/>
    <property type="evidence" value="ECO:0007669"/>
    <property type="project" value="UniProtKB-SubCell"/>
</dbReference>
<dbReference type="EMBL" id="JABJWZ010000042">
    <property type="protein sequence ID" value="MBB1253212.1"/>
    <property type="molecule type" value="Genomic_DNA"/>
</dbReference>
<feature type="transmembrane region" description="Helical" evidence="5">
    <location>
        <begin position="173"/>
        <end position="192"/>
    </location>
</feature>
<sequence>MAYGPGGADQRGTRRARAVTAATFMLSWVALLWLLEAIDGPNGPIVREYGIEPRQLDEIPDIFPAAFLHFGWDHVMANTLPLLVFGFLAAVRGIGRFLGVVLVVITVSGLGVWLTAPDGSNTAGASGVVFGLFGYLLVRGFVERDALDITVGITVLLLYGSILWGVLPTTPGISWQGHLFGLIGGVLAAFWFRRTPPRPRVRRTPPGGIGPSPWS</sequence>
<comment type="subcellular location">
    <subcellularLocation>
        <location evidence="1">Membrane</location>
        <topology evidence="1">Multi-pass membrane protein</topology>
    </subcellularLocation>
</comment>
<dbReference type="AlphaFoldDB" id="A0A7W3ZMC4"/>
<evidence type="ECO:0000256" key="5">
    <source>
        <dbReference type="SAM" id="Phobius"/>
    </source>
</evidence>
<evidence type="ECO:0000256" key="4">
    <source>
        <dbReference type="ARBA" id="ARBA00023136"/>
    </source>
</evidence>
<dbReference type="GO" id="GO:0006508">
    <property type="term" value="P:proteolysis"/>
    <property type="evidence" value="ECO:0007669"/>
    <property type="project" value="UniProtKB-KW"/>
</dbReference>
<evidence type="ECO:0000256" key="1">
    <source>
        <dbReference type="ARBA" id="ARBA00004141"/>
    </source>
</evidence>
<feature type="transmembrane region" description="Helical" evidence="5">
    <location>
        <begin position="122"/>
        <end position="142"/>
    </location>
</feature>
<comment type="caution">
    <text evidence="7">The sequence shown here is derived from an EMBL/GenBank/DDBJ whole genome shotgun (WGS) entry which is preliminary data.</text>
</comment>
<keyword evidence="3 5" id="KW-1133">Transmembrane helix</keyword>
<evidence type="ECO:0000313" key="8">
    <source>
        <dbReference type="EMBL" id="MBB1257398.1"/>
    </source>
</evidence>
<evidence type="ECO:0000313" key="7">
    <source>
        <dbReference type="EMBL" id="MBB1253212.1"/>
    </source>
</evidence>
<evidence type="ECO:0000313" key="9">
    <source>
        <dbReference type="Proteomes" id="UP000517765"/>
    </source>
</evidence>
<proteinExistence type="predicted"/>
<name>A0A7W3ZMC4_9ACTN</name>
<keyword evidence="7" id="KW-0378">Hydrolase</keyword>
<dbReference type="PANTHER" id="PTHR43731:SF9">
    <property type="entry name" value="SLR1461 PROTEIN"/>
    <property type="match status" value="1"/>
</dbReference>
<reference evidence="7" key="2">
    <citation type="journal article" name="Syst. Appl. Microbiol.">
        <title>Streptomyces alkaliterrae sp. nov., isolated from an alkaline soil, and emended descriptions of Streptomyces alkaliphilus, Streptomyces calidiresistens and Streptomyces durbertensis.</title>
        <authorList>
            <person name="Swiecimska M."/>
            <person name="Golinska P."/>
            <person name="Nouioui I."/>
            <person name="Wypij M."/>
            <person name="Rai M."/>
            <person name="Sangal V."/>
            <person name="Goodfellow M."/>
        </authorList>
    </citation>
    <scope>NUCLEOTIDE SEQUENCE</scope>
    <source>
        <strain evidence="7">OF3</strain>
        <strain evidence="8">OF8</strain>
    </source>
</reference>
<feature type="transmembrane region" description="Helical" evidence="5">
    <location>
        <begin position="70"/>
        <end position="90"/>
    </location>
</feature>
<keyword evidence="4 5" id="KW-0472">Membrane</keyword>
<keyword evidence="7" id="KW-0645">Protease</keyword>
<dbReference type="InterPro" id="IPR022764">
    <property type="entry name" value="Peptidase_S54_rhomboid_dom"/>
</dbReference>
<evidence type="ECO:0000256" key="3">
    <source>
        <dbReference type="ARBA" id="ARBA00022989"/>
    </source>
</evidence>
<dbReference type="RefSeq" id="WP_181353857.1">
    <property type="nucleotide sequence ID" value="NZ_JABJWZ010000042.1"/>
</dbReference>
<dbReference type="Gene3D" id="1.20.1540.10">
    <property type="entry name" value="Rhomboid-like"/>
    <property type="match status" value="1"/>
</dbReference>
<evidence type="ECO:0000256" key="2">
    <source>
        <dbReference type="ARBA" id="ARBA00022692"/>
    </source>
</evidence>
<dbReference type="Pfam" id="PF01694">
    <property type="entry name" value="Rhomboid"/>
    <property type="match status" value="1"/>
</dbReference>
<dbReference type="Proteomes" id="UP000517765">
    <property type="component" value="Unassembled WGS sequence"/>
</dbReference>
<feature type="transmembrane region" description="Helical" evidence="5">
    <location>
        <begin position="97"/>
        <end position="116"/>
    </location>
</feature>
<feature type="transmembrane region" description="Helical" evidence="5">
    <location>
        <begin position="18"/>
        <end position="35"/>
    </location>
</feature>
<keyword evidence="2 5" id="KW-0812">Transmembrane</keyword>
<reference evidence="9 10" key="1">
    <citation type="submission" date="2020-05" db="EMBL/GenBank/DDBJ databases">
        <title>Classification of alakaliphilic streptomycetes isolated from an alkaline soil next to Lonar Crater, India and a proposal for the recognition of Streptomyces alkaliterrae sp. nov.</title>
        <authorList>
            <person name="Golinska P."/>
        </authorList>
    </citation>
    <scope>NUCLEOTIDE SEQUENCE [LARGE SCALE GENOMIC DNA]</scope>
    <source>
        <strain evidence="10">OF3</strain>
        <strain evidence="9">OF8</strain>
    </source>
</reference>
<organism evidence="7 10">
    <name type="scientific">Streptomyces alkaliterrae</name>
    <dbReference type="NCBI Taxonomy" id="2213162"/>
    <lineage>
        <taxon>Bacteria</taxon>
        <taxon>Bacillati</taxon>
        <taxon>Actinomycetota</taxon>
        <taxon>Actinomycetes</taxon>
        <taxon>Kitasatosporales</taxon>
        <taxon>Streptomycetaceae</taxon>
        <taxon>Streptomyces</taxon>
    </lineage>
</organism>
<feature type="domain" description="Peptidase S54 rhomboid" evidence="6">
    <location>
        <begin position="62"/>
        <end position="193"/>
    </location>
</feature>